<dbReference type="Gene3D" id="4.10.280.10">
    <property type="entry name" value="Helix-loop-helix DNA-binding domain"/>
    <property type="match status" value="1"/>
</dbReference>
<accession>A0A4T0X0H5</accession>
<protein>
    <recommendedName>
        <fullName evidence="7">BHLH domain-containing protein</fullName>
    </recommendedName>
</protein>
<dbReference type="GO" id="GO:0046983">
    <property type="term" value="F:protein dimerization activity"/>
    <property type="evidence" value="ECO:0007669"/>
    <property type="project" value="InterPro"/>
</dbReference>
<sequence length="184" mass="20053">MSLSNTPRIRSSLSKQTTLSPHGNSQSDGDGNGNRSGSAFGDEPAASDNDNEDNETSLSRVVSANDGGSIERKTSAVREPDRKRKDNINQKIQELHDLIPREFFADLGEKNTGTKDGKPNKGQILSKSVDYILWLQNEVDVRNRREVELALVLKSVGGRVRDNNTVAETMLAKIGVGPLAEGEH</sequence>
<dbReference type="SUPFAM" id="SSF47459">
    <property type="entry name" value="HLH, helix-loop-helix DNA-binding domain"/>
    <property type="match status" value="1"/>
</dbReference>
<dbReference type="GO" id="GO:0005634">
    <property type="term" value="C:nucleus"/>
    <property type="evidence" value="ECO:0007669"/>
    <property type="project" value="UniProtKB-SubCell"/>
</dbReference>
<keyword evidence="4" id="KW-0804">Transcription</keyword>
<dbReference type="GO" id="GO:0000981">
    <property type="term" value="F:DNA-binding transcription factor activity, RNA polymerase II-specific"/>
    <property type="evidence" value="ECO:0007669"/>
    <property type="project" value="TreeGrafter"/>
</dbReference>
<dbReference type="STRING" id="52247.A0A4T0X0H5"/>
<evidence type="ECO:0000256" key="3">
    <source>
        <dbReference type="ARBA" id="ARBA00023125"/>
    </source>
</evidence>
<dbReference type="GO" id="GO:0000978">
    <property type="term" value="F:RNA polymerase II cis-regulatory region sequence-specific DNA binding"/>
    <property type="evidence" value="ECO:0007669"/>
    <property type="project" value="TreeGrafter"/>
</dbReference>
<dbReference type="AlphaFoldDB" id="A0A4T0X0H5"/>
<dbReference type="SMART" id="SM00353">
    <property type="entry name" value="HLH"/>
    <property type="match status" value="1"/>
</dbReference>
<evidence type="ECO:0000256" key="5">
    <source>
        <dbReference type="ARBA" id="ARBA00023242"/>
    </source>
</evidence>
<keyword evidence="3" id="KW-0238">DNA-binding</keyword>
<feature type="domain" description="BHLH" evidence="7">
    <location>
        <begin position="72"/>
        <end position="135"/>
    </location>
</feature>
<keyword evidence="9" id="KW-1185">Reference proteome</keyword>
<dbReference type="InterPro" id="IPR011598">
    <property type="entry name" value="bHLH_dom"/>
</dbReference>
<evidence type="ECO:0000256" key="6">
    <source>
        <dbReference type="SAM" id="MobiDB-lite"/>
    </source>
</evidence>
<dbReference type="Pfam" id="PF00010">
    <property type="entry name" value="HLH"/>
    <property type="match status" value="1"/>
</dbReference>
<dbReference type="PANTHER" id="PTHR45776">
    <property type="entry name" value="MIP04163P"/>
    <property type="match status" value="1"/>
</dbReference>
<keyword evidence="5" id="KW-0539">Nucleus</keyword>
<evidence type="ECO:0000313" key="9">
    <source>
        <dbReference type="Proteomes" id="UP000307173"/>
    </source>
</evidence>
<evidence type="ECO:0000259" key="7">
    <source>
        <dbReference type="PROSITE" id="PS50888"/>
    </source>
</evidence>
<feature type="compositionally biased region" description="Polar residues" evidence="6">
    <location>
        <begin position="1"/>
        <end position="22"/>
    </location>
</feature>
<feature type="compositionally biased region" description="Low complexity" evidence="6">
    <location>
        <begin position="23"/>
        <end position="38"/>
    </location>
</feature>
<dbReference type="OrthoDB" id="690068at2759"/>
<comment type="caution">
    <text evidence="8">The sequence shown here is derived from an EMBL/GenBank/DDBJ whole genome shotgun (WGS) entry which is preliminary data.</text>
</comment>
<dbReference type="PROSITE" id="PS50888">
    <property type="entry name" value="BHLH"/>
    <property type="match status" value="1"/>
</dbReference>
<evidence type="ECO:0000256" key="1">
    <source>
        <dbReference type="ARBA" id="ARBA00004123"/>
    </source>
</evidence>
<comment type="subcellular location">
    <subcellularLocation>
        <location evidence="1">Nucleus</location>
    </subcellularLocation>
</comment>
<reference evidence="8 9" key="1">
    <citation type="journal article" date="2019" name="Front. Genet.">
        <title>Whole-Genome Sequencing of the Opportunistic Yeast Pathogen Candida inconspicua Uncovers Its Hybrid Origin.</title>
        <authorList>
            <person name="Mixao V."/>
            <person name="Hansen A.P."/>
            <person name="Saus E."/>
            <person name="Boekhout T."/>
            <person name="Lass-Florl C."/>
            <person name="Gabaldon T."/>
        </authorList>
    </citation>
    <scope>NUCLEOTIDE SEQUENCE [LARGE SCALE GENOMIC DNA]</scope>
    <source>
        <strain evidence="8 9">CBS 180</strain>
    </source>
</reference>
<evidence type="ECO:0000256" key="4">
    <source>
        <dbReference type="ARBA" id="ARBA00023163"/>
    </source>
</evidence>
<proteinExistence type="predicted"/>
<gene>
    <name evidence="8" type="ORF">CANINC_002843</name>
</gene>
<dbReference type="CDD" id="cd11387">
    <property type="entry name" value="bHLHzip_USF_MITF"/>
    <property type="match status" value="1"/>
</dbReference>
<evidence type="ECO:0000313" key="8">
    <source>
        <dbReference type="EMBL" id="TID26148.1"/>
    </source>
</evidence>
<feature type="compositionally biased region" description="Basic and acidic residues" evidence="6">
    <location>
        <begin position="69"/>
        <end position="92"/>
    </location>
</feature>
<keyword evidence="2" id="KW-0805">Transcription regulation</keyword>
<dbReference type="PANTHER" id="PTHR45776:SF2">
    <property type="entry name" value="MIP04163P"/>
    <property type="match status" value="1"/>
</dbReference>
<dbReference type="InterPro" id="IPR036638">
    <property type="entry name" value="HLH_DNA-bd_sf"/>
</dbReference>
<feature type="region of interest" description="Disordered" evidence="6">
    <location>
        <begin position="1"/>
        <end position="92"/>
    </location>
</feature>
<evidence type="ECO:0000256" key="2">
    <source>
        <dbReference type="ARBA" id="ARBA00023015"/>
    </source>
</evidence>
<name>A0A4T0X0H5_9ASCO</name>
<organism evidence="8 9">
    <name type="scientific">Pichia inconspicua</name>
    <dbReference type="NCBI Taxonomy" id="52247"/>
    <lineage>
        <taxon>Eukaryota</taxon>
        <taxon>Fungi</taxon>
        <taxon>Dikarya</taxon>
        <taxon>Ascomycota</taxon>
        <taxon>Saccharomycotina</taxon>
        <taxon>Pichiomycetes</taxon>
        <taxon>Pichiales</taxon>
        <taxon>Pichiaceae</taxon>
        <taxon>Pichia</taxon>
    </lineage>
</organism>
<dbReference type="EMBL" id="SELW01000468">
    <property type="protein sequence ID" value="TID26148.1"/>
    <property type="molecule type" value="Genomic_DNA"/>
</dbReference>
<dbReference type="Proteomes" id="UP000307173">
    <property type="component" value="Unassembled WGS sequence"/>
</dbReference>